<dbReference type="PANTHER" id="PTHR12151:SF25">
    <property type="entry name" value="LINALOOL DEHYDRATASE_ISOMERASE DOMAIN-CONTAINING PROTEIN"/>
    <property type="match status" value="1"/>
</dbReference>
<sequence length="192" mass="20540">MKRRALLRAGIAAALPALCIGKARAHNAAGEVRPPLLAPDIKVTSNTGSTARLRDLLTGKATALQLMFTGCSSICPIQGALFAQVQAALPRSDSSLQLLSASIDPLGDDPKALTAWLARFQAGSRWRAFSPAPALLDTWLDFLAGRAVGPDKHTGQVYFFDRQARLVLRTVDFPQPAEVARLLAQLATTTLR</sequence>
<dbReference type="CDD" id="cd02968">
    <property type="entry name" value="SCO"/>
    <property type="match status" value="1"/>
</dbReference>
<dbReference type="Pfam" id="PF02630">
    <property type="entry name" value="SCO1-SenC"/>
    <property type="match status" value="1"/>
</dbReference>
<feature type="chain" id="PRO_5047063798" evidence="2">
    <location>
        <begin position="26"/>
        <end position="192"/>
    </location>
</feature>
<evidence type="ECO:0000313" key="3">
    <source>
        <dbReference type="EMBL" id="MEJ8856023.1"/>
    </source>
</evidence>
<accession>A0ABU8X899</accession>
<dbReference type="Gene3D" id="3.40.30.10">
    <property type="entry name" value="Glutaredoxin"/>
    <property type="match status" value="1"/>
</dbReference>
<evidence type="ECO:0000313" key="4">
    <source>
        <dbReference type="Proteomes" id="UP001367030"/>
    </source>
</evidence>
<keyword evidence="4" id="KW-1185">Reference proteome</keyword>
<feature type="signal peptide" evidence="2">
    <location>
        <begin position="1"/>
        <end position="25"/>
    </location>
</feature>
<dbReference type="SUPFAM" id="SSF52833">
    <property type="entry name" value="Thioredoxin-like"/>
    <property type="match status" value="1"/>
</dbReference>
<organism evidence="3 4">
    <name type="scientific">Variovorax robiniae</name>
    <dbReference type="NCBI Taxonomy" id="1836199"/>
    <lineage>
        <taxon>Bacteria</taxon>
        <taxon>Pseudomonadati</taxon>
        <taxon>Pseudomonadota</taxon>
        <taxon>Betaproteobacteria</taxon>
        <taxon>Burkholderiales</taxon>
        <taxon>Comamonadaceae</taxon>
        <taxon>Variovorax</taxon>
    </lineage>
</organism>
<dbReference type="InterPro" id="IPR003782">
    <property type="entry name" value="SCO1/SenC"/>
</dbReference>
<dbReference type="Proteomes" id="UP001367030">
    <property type="component" value="Unassembled WGS sequence"/>
</dbReference>
<dbReference type="EMBL" id="JBBKZS010000006">
    <property type="protein sequence ID" value="MEJ8856023.1"/>
    <property type="molecule type" value="Genomic_DNA"/>
</dbReference>
<dbReference type="PANTHER" id="PTHR12151">
    <property type="entry name" value="ELECTRON TRANSPORT PROTIN SCO1/SENC FAMILY MEMBER"/>
    <property type="match status" value="1"/>
</dbReference>
<keyword evidence="2" id="KW-0732">Signal</keyword>
<comment type="similarity">
    <text evidence="1">Belongs to the SCO1/2 family.</text>
</comment>
<comment type="caution">
    <text evidence="3">The sequence shown here is derived from an EMBL/GenBank/DDBJ whole genome shotgun (WGS) entry which is preliminary data.</text>
</comment>
<name>A0ABU8X899_9BURK</name>
<reference evidence="3 4" key="1">
    <citation type="submission" date="2024-03" db="EMBL/GenBank/DDBJ databases">
        <title>Novel species of the genus Variovorax.</title>
        <authorList>
            <person name="Liu Q."/>
            <person name="Xin Y.-H."/>
        </authorList>
    </citation>
    <scope>NUCLEOTIDE SEQUENCE [LARGE SCALE GENOMIC DNA]</scope>
    <source>
        <strain evidence="3 4">KACC 18901</strain>
    </source>
</reference>
<dbReference type="InterPro" id="IPR036249">
    <property type="entry name" value="Thioredoxin-like_sf"/>
</dbReference>
<gene>
    <name evidence="3" type="ORF">WKW79_15695</name>
</gene>
<dbReference type="RefSeq" id="WP_340336105.1">
    <property type="nucleotide sequence ID" value="NZ_JBBKZS010000006.1"/>
</dbReference>
<evidence type="ECO:0000256" key="2">
    <source>
        <dbReference type="SAM" id="SignalP"/>
    </source>
</evidence>
<evidence type="ECO:0000256" key="1">
    <source>
        <dbReference type="ARBA" id="ARBA00010996"/>
    </source>
</evidence>
<protein>
    <submittedName>
        <fullName evidence="3">SCO family protein</fullName>
    </submittedName>
</protein>
<proteinExistence type="inferred from homology"/>